<dbReference type="PANTHER" id="PTHR33434">
    <property type="entry name" value="DEGV DOMAIN-CONTAINING PROTEIN DR_1986-RELATED"/>
    <property type="match status" value="1"/>
</dbReference>
<dbReference type="AlphaFoldDB" id="F2N778"/>
<dbReference type="GO" id="GO:0008289">
    <property type="term" value="F:lipid binding"/>
    <property type="evidence" value="ECO:0007669"/>
    <property type="project" value="UniProtKB-KW"/>
</dbReference>
<evidence type="ECO:0000256" key="1">
    <source>
        <dbReference type="ARBA" id="ARBA00003238"/>
    </source>
</evidence>
<comment type="function">
    <text evidence="1">May bind long-chain fatty acids, such as palmitate, and may play a role in lipid transport or fatty acid metabolism.</text>
</comment>
<organism evidence="3 4">
    <name type="scientific">Coriobacterium glomerans (strain ATCC 49209 / DSM 20642 / JCM 10262 / PW2)</name>
    <dbReference type="NCBI Taxonomy" id="700015"/>
    <lineage>
        <taxon>Bacteria</taxon>
        <taxon>Bacillati</taxon>
        <taxon>Actinomycetota</taxon>
        <taxon>Coriobacteriia</taxon>
        <taxon>Coriobacteriales</taxon>
        <taxon>Coriobacteriaceae</taxon>
        <taxon>Coriobacterium</taxon>
    </lineage>
</organism>
<dbReference type="Gene3D" id="3.30.1180.10">
    <property type="match status" value="1"/>
</dbReference>
<evidence type="ECO:0000313" key="3">
    <source>
        <dbReference type="EMBL" id="AEB06553.1"/>
    </source>
</evidence>
<dbReference type="eggNOG" id="COG1307">
    <property type="taxonomic scope" value="Bacteria"/>
</dbReference>
<dbReference type="EMBL" id="CP002628">
    <property type="protein sequence ID" value="AEB06553.1"/>
    <property type="molecule type" value="Genomic_DNA"/>
</dbReference>
<accession>F2N778</accession>
<gene>
    <name evidence="3" type="ordered locus">Corgl_0435</name>
</gene>
<dbReference type="InterPro" id="IPR003797">
    <property type="entry name" value="DegV"/>
</dbReference>
<protein>
    <submittedName>
        <fullName evidence="3">DegV family protein</fullName>
    </submittedName>
</protein>
<dbReference type="InterPro" id="IPR043168">
    <property type="entry name" value="DegV_C"/>
</dbReference>
<evidence type="ECO:0000256" key="2">
    <source>
        <dbReference type="ARBA" id="ARBA00023121"/>
    </source>
</evidence>
<dbReference type="InterPro" id="IPR050270">
    <property type="entry name" value="DegV_domain_contain"/>
</dbReference>
<dbReference type="PROSITE" id="PS51482">
    <property type="entry name" value="DEGV"/>
    <property type="match status" value="1"/>
</dbReference>
<dbReference type="RefSeq" id="WP_013708296.1">
    <property type="nucleotide sequence ID" value="NC_015389.1"/>
</dbReference>
<dbReference type="STRING" id="700015.Corgl_0435"/>
<dbReference type="KEGG" id="cgo:Corgl_0435"/>
<dbReference type="Gene3D" id="3.40.50.10170">
    <property type="match status" value="1"/>
</dbReference>
<dbReference type="NCBIfam" id="TIGR00762">
    <property type="entry name" value="DegV"/>
    <property type="match status" value="1"/>
</dbReference>
<keyword evidence="2" id="KW-0446">Lipid-binding</keyword>
<proteinExistence type="predicted"/>
<evidence type="ECO:0000313" key="4">
    <source>
        <dbReference type="Proteomes" id="UP000006851"/>
    </source>
</evidence>
<dbReference type="OrthoDB" id="9760324at2"/>
<sequence length="324" mass="35257">MNPPAAVARPDRCRIVIDTCADLTPEIAAALDVDILGFPYILDGKEFIDDIWSTMTPEAFYDRLRAGTPASTSAVSLGRYLEFLTECAREGTPTVYLCFTSALSSSYDAACRAAQDVREAYPDFELYIVDNGLPCAAGELLALEAVRQRDAGLSARELARWAQEAKFYVHGYFTLDSLQALAAGGRIPPAAAQLSSKLDVKANLTFDRTGSLSLTGVSRGRKKALRSLIKMFRENYVLDPTMPIAIASADAERDADWVESAVRKEEGCEDLTIIRGAVGPTIGAHVGPGMVALVFWGRNRADKISLTDRIARRVREAEGVRARS</sequence>
<dbReference type="PANTHER" id="PTHR33434:SF3">
    <property type="entry name" value="DEGV DOMAIN-CONTAINING PROTEIN YITS"/>
    <property type="match status" value="1"/>
</dbReference>
<name>F2N778_CORGP</name>
<reference evidence="4" key="1">
    <citation type="journal article" date="2013" name="Stand. Genomic Sci.">
        <title>Complete genome sequence of Coriobacterium glomerans type strain (PW2(T)) from the midgut of Pyrrhocoris apterus L. (red soldier bug).</title>
        <authorList>
            <person name="Stackebrandt E."/>
            <person name="Zeytun A."/>
            <person name="Lapidus A."/>
            <person name="Nolan M."/>
            <person name="Lucas S."/>
            <person name="Hammon N."/>
            <person name="Deshpande S."/>
            <person name="Cheng J.F."/>
            <person name="Tapia R."/>
            <person name="Goodwin L.A."/>
            <person name="Pitluck S."/>
            <person name="Liolios K."/>
            <person name="Pagani I."/>
            <person name="Ivanova N."/>
            <person name="Mavromatis K."/>
            <person name="Mikhailova N."/>
            <person name="Huntemann M."/>
            <person name="Pati A."/>
            <person name="Chen A."/>
            <person name="Palaniappan K."/>
            <person name="Chang Y.J."/>
            <person name="Land M."/>
            <person name="Hauser L."/>
            <person name="Rohde M."/>
            <person name="Pukall R."/>
            <person name="Goker M."/>
            <person name="Detter J.C."/>
            <person name="Woyke T."/>
            <person name="Bristow J."/>
            <person name="Eisen J.A."/>
            <person name="Markowitz V."/>
            <person name="Hugenholtz P."/>
            <person name="Kyrpides N.C."/>
            <person name="Klenk H.P."/>
        </authorList>
    </citation>
    <scope>NUCLEOTIDE SEQUENCE</scope>
    <source>
        <strain evidence="4">ATCC 49209 / DSM 20642 / JCM 10262 / PW2</strain>
    </source>
</reference>
<dbReference type="Pfam" id="PF02645">
    <property type="entry name" value="DegV"/>
    <property type="match status" value="1"/>
</dbReference>
<keyword evidence="4" id="KW-1185">Reference proteome</keyword>
<dbReference type="HOGENOM" id="CLU_048251_4_1_11"/>
<dbReference type="SUPFAM" id="SSF82549">
    <property type="entry name" value="DAK1/DegV-like"/>
    <property type="match status" value="1"/>
</dbReference>
<dbReference type="Proteomes" id="UP000006851">
    <property type="component" value="Chromosome"/>
</dbReference>